<sequence length="517" mass="59530">MSTSTHPIIILSNSYIEDAFSSTTIPDYTPASPDYSPASPGNTSSDPSEDLSKIFASLSPSQPSHYDPYKKTIEIIGTYLDFSLWAKVFWLPVMDTSLESPKSTEQSFHVDSAILRPTEVVCEVFEQCQFWSYNNCRFPLVITVFAIGIILDPSKKRWILKHVYEFVVVIGRVMRDRVLPQCYRTKNSKGRRELSGYLPKCEERKHTEFHVDEDSQLAEIFRAGNVMTDIVQRAEATPIDSPNRDPKLRPRAKADLEAEQSLTQEISLTSKHQIVDLEFSQVGKIVSNIRENLFSSPYREYNRYISGIKASHSPRYSHKTHLERHEEQIETILNHLDELLLERIEHMEDKIYGLGNGWREQIRHDDEIVLARVRTSTLEILIEDIQAAIRKLVVDSVAAALEAQAATMANADNTNRNTGQRETPVARKCSYKEFMSCQPFNFKVKFATGTLTEEALSWWNSFAQPIGIEEAYKINWSEFKQLLIKKYCPQTEIKKMENEFYNLIVKGNDLKTYIRRF</sequence>
<dbReference type="Proteomes" id="UP001151760">
    <property type="component" value="Unassembled WGS sequence"/>
</dbReference>
<organism evidence="2 3">
    <name type="scientific">Tanacetum coccineum</name>
    <dbReference type="NCBI Taxonomy" id="301880"/>
    <lineage>
        <taxon>Eukaryota</taxon>
        <taxon>Viridiplantae</taxon>
        <taxon>Streptophyta</taxon>
        <taxon>Embryophyta</taxon>
        <taxon>Tracheophyta</taxon>
        <taxon>Spermatophyta</taxon>
        <taxon>Magnoliopsida</taxon>
        <taxon>eudicotyledons</taxon>
        <taxon>Gunneridae</taxon>
        <taxon>Pentapetalae</taxon>
        <taxon>asterids</taxon>
        <taxon>campanulids</taxon>
        <taxon>Asterales</taxon>
        <taxon>Asteraceae</taxon>
        <taxon>Asteroideae</taxon>
        <taxon>Anthemideae</taxon>
        <taxon>Anthemidinae</taxon>
        <taxon>Tanacetum</taxon>
    </lineage>
</organism>
<keyword evidence="2" id="KW-0695">RNA-directed DNA polymerase</keyword>
<proteinExistence type="predicted"/>
<feature type="domain" description="Retrotransposon gag" evidence="1">
    <location>
        <begin position="445"/>
        <end position="517"/>
    </location>
</feature>
<name>A0ABQ5A3C1_9ASTR</name>
<dbReference type="Pfam" id="PF03732">
    <property type="entry name" value="Retrotrans_gag"/>
    <property type="match status" value="1"/>
</dbReference>
<evidence type="ECO:0000259" key="1">
    <source>
        <dbReference type="Pfam" id="PF03732"/>
    </source>
</evidence>
<accession>A0ABQ5A3C1</accession>
<dbReference type="GO" id="GO:0003964">
    <property type="term" value="F:RNA-directed DNA polymerase activity"/>
    <property type="evidence" value="ECO:0007669"/>
    <property type="project" value="UniProtKB-KW"/>
</dbReference>
<keyword evidence="3" id="KW-1185">Reference proteome</keyword>
<gene>
    <name evidence="2" type="ORF">Tco_0802575</name>
</gene>
<keyword evidence="2" id="KW-0808">Transferase</keyword>
<evidence type="ECO:0000313" key="3">
    <source>
        <dbReference type="Proteomes" id="UP001151760"/>
    </source>
</evidence>
<dbReference type="EMBL" id="BQNB010011822">
    <property type="protein sequence ID" value="GJS95607.1"/>
    <property type="molecule type" value="Genomic_DNA"/>
</dbReference>
<protein>
    <submittedName>
        <fullName evidence="2">Reverse transcriptase domain-containing protein</fullName>
    </submittedName>
</protein>
<keyword evidence="2" id="KW-0548">Nucleotidyltransferase</keyword>
<reference evidence="2" key="2">
    <citation type="submission" date="2022-01" db="EMBL/GenBank/DDBJ databases">
        <authorList>
            <person name="Yamashiro T."/>
            <person name="Shiraishi A."/>
            <person name="Satake H."/>
            <person name="Nakayama K."/>
        </authorList>
    </citation>
    <scope>NUCLEOTIDE SEQUENCE</scope>
</reference>
<reference evidence="2" key="1">
    <citation type="journal article" date="2022" name="Int. J. Mol. Sci.">
        <title>Draft Genome of Tanacetum Coccineum: Genomic Comparison of Closely Related Tanacetum-Family Plants.</title>
        <authorList>
            <person name="Yamashiro T."/>
            <person name="Shiraishi A."/>
            <person name="Nakayama K."/>
            <person name="Satake H."/>
        </authorList>
    </citation>
    <scope>NUCLEOTIDE SEQUENCE</scope>
</reference>
<comment type="caution">
    <text evidence="2">The sequence shown here is derived from an EMBL/GenBank/DDBJ whole genome shotgun (WGS) entry which is preliminary data.</text>
</comment>
<dbReference type="InterPro" id="IPR005162">
    <property type="entry name" value="Retrotrans_gag_dom"/>
</dbReference>
<evidence type="ECO:0000313" key="2">
    <source>
        <dbReference type="EMBL" id="GJS95607.1"/>
    </source>
</evidence>